<dbReference type="Gene3D" id="6.10.340.10">
    <property type="match status" value="1"/>
</dbReference>
<dbReference type="InterPro" id="IPR003660">
    <property type="entry name" value="HAMP_dom"/>
</dbReference>
<dbReference type="AlphaFoldDB" id="A0A3D8JA30"/>
<accession>A0A3D8JA30</accession>
<comment type="similarity">
    <text evidence="2">Belongs to the methyl-accepting chemotaxis (MCP) protein family.</text>
</comment>
<protein>
    <submittedName>
        <fullName evidence="7">Methyl-accepting chemotaxis protein</fullName>
    </submittedName>
</protein>
<dbReference type="InterPro" id="IPR029151">
    <property type="entry name" value="Sensor-like_sf"/>
</dbReference>
<dbReference type="GO" id="GO:0007165">
    <property type="term" value="P:signal transduction"/>
    <property type="evidence" value="ECO:0007669"/>
    <property type="project" value="UniProtKB-KW"/>
</dbReference>
<evidence type="ECO:0000256" key="3">
    <source>
        <dbReference type="PROSITE-ProRule" id="PRU00284"/>
    </source>
</evidence>
<dbReference type="SUPFAM" id="SSF58104">
    <property type="entry name" value="Methyl-accepting chemotaxis protein (MCP) signaling domain"/>
    <property type="match status" value="1"/>
</dbReference>
<dbReference type="Pfam" id="PF00015">
    <property type="entry name" value="MCPsignal"/>
    <property type="match status" value="1"/>
</dbReference>
<dbReference type="RefSeq" id="WP_115578418.1">
    <property type="nucleotide sequence ID" value="NZ_NXLX01000002.1"/>
</dbReference>
<feature type="domain" description="HAMP" evidence="6">
    <location>
        <begin position="343"/>
        <end position="372"/>
    </location>
</feature>
<reference evidence="7 8" key="1">
    <citation type="submission" date="2018-04" db="EMBL/GenBank/DDBJ databases">
        <title>Novel Campyloabacter and Helicobacter Species and Strains.</title>
        <authorList>
            <person name="Mannion A.J."/>
            <person name="Shen Z."/>
            <person name="Fox J.G."/>
        </authorList>
    </citation>
    <scope>NUCLEOTIDE SEQUENCE [LARGE SCALE GENOMIC DNA]</scope>
    <source>
        <strain evidence="7 8">MIT 04-9362</strain>
    </source>
</reference>
<keyword evidence="4" id="KW-1133">Transmembrane helix</keyword>
<evidence type="ECO:0000259" key="5">
    <source>
        <dbReference type="PROSITE" id="PS50111"/>
    </source>
</evidence>
<evidence type="ECO:0000259" key="6">
    <source>
        <dbReference type="PROSITE" id="PS50885"/>
    </source>
</evidence>
<proteinExistence type="inferred from homology"/>
<dbReference type="PROSITE" id="PS50885">
    <property type="entry name" value="HAMP"/>
    <property type="match status" value="2"/>
</dbReference>
<dbReference type="GO" id="GO:0016020">
    <property type="term" value="C:membrane"/>
    <property type="evidence" value="ECO:0007669"/>
    <property type="project" value="InterPro"/>
</dbReference>
<keyword evidence="8" id="KW-1185">Reference proteome</keyword>
<evidence type="ECO:0000256" key="2">
    <source>
        <dbReference type="ARBA" id="ARBA00029447"/>
    </source>
</evidence>
<evidence type="ECO:0000256" key="4">
    <source>
        <dbReference type="SAM" id="Phobius"/>
    </source>
</evidence>
<name>A0A3D8JA30_9HELI</name>
<evidence type="ECO:0000313" key="8">
    <source>
        <dbReference type="Proteomes" id="UP000256695"/>
    </source>
</evidence>
<evidence type="ECO:0000256" key="1">
    <source>
        <dbReference type="ARBA" id="ARBA00023224"/>
    </source>
</evidence>
<dbReference type="EMBL" id="NXLX01000002">
    <property type="protein sequence ID" value="RDU74363.1"/>
    <property type="molecule type" value="Genomic_DNA"/>
</dbReference>
<dbReference type="InterPro" id="IPR004089">
    <property type="entry name" value="MCPsignal_dom"/>
</dbReference>
<feature type="transmembrane region" description="Helical" evidence="4">
    <location>
        <begin position="296"/>
        <end position="318"/>
    </location>
</feature>
<dbReference type="Gene3D" id="1.10.287.950">
    <property type="entry name" value="Methyl-accepting chemotaxis protein"/>
    <property type="match status" value="1"/>
</dbReference>
<dbReference type="SUPFAM" id="SSF103190">
    <property type="entry name" value="Sensory domain-like"/>
    <property type="match status" value="1"/>
</dbReference>
<feature type="domain" description="HAMP" evidence="6">
    <location>
        <begin position="382"/>
        <end position="425"/>
    </location>
</feature>
<comment type="caution">
    <text evidence="7">The sequence shown here is derived from an EMBL/GenBank/DDBJ whole genome shotgun (WGS) entry which is preliminary data.</text>
</comment>
<feature type="transmembrane region" description="Helical" evidence="4">
    <location>
        <begin position="6"/>
        <end position="28"/>
    </location>
</feature>
<keyword evidence="4" id="KW-0472">Membrane</keyword>
<dbReference type="Pfam" id="PF22673">
    <property type="entry name" value="MCP-like_PDC_1"/>
    <property type="match status" value="1"/>
</dbReference>
<dbReference type="PANTHER" id="PTHR32089">
    <property type="entry name" value="METHYL-ACCEPTING CHEMOTAXIS PROTEIN MCPB"/>
    <property type="match status" value="1"/>
</dbReference>
<dbReference type="SMART" id="SM00283">
    <property type="entry name" value="MA"/>
    <property type="match status" value="1"/>
</dbReference>
<gene>
    <name evidence="7" type="ORF">CQA57_01215</name>
</gene>
<evidence type="ECO:0000313" key="7">
    <source>
        <dbReference type="EMBL" id="RDU74363.1"/>
    </source>
</evidence>
<dbReference type="PROSITE" id="PS50111">
    <property type="entry name" value="CHEMOTAXIS_TRANSDUC_2"/>
    <property type="match status" value="1"/>
</dbReference>
<sequence length="663" mass="73756">MKSIKFKLTFISVFIVALALAIIGAISYKSTKKVAFNQSVKEHIDTVKMADIPMEAAKLRVFTSIKSLLEQLDEVPSDAFFNQTKALQAIGPLLKPFRKGGDFLGVYFALNNGELIISDADIDKKNLAYGIYGKADDYDARTREWYKDALMKKSLIVTSAYFDDATQEYCFTYAVPIYRNNKLLGILGLDDKISTLQRNFEMMPGHIFAMDKSKMAFVSTNKQEVLKKDADLIKLYDMVLKLKDLKPFVFLDKGGKQKLAVCKRSDIKGQGSYIICSVEDLQEVMAPIEKDARMQVFLAIFLAIVVAFLLYWVIYYYLKPINAIQSGLNEFFDYLGHKKKSVARISVNTNDEFGQMARVLNSNIDKTRQMLEQDSKAVLQSVETAKRIEAGDLSARIIENPANPQLIELKNVLNNMLEILQNKVGSNLNEINRVFDSYMKLDFTTEVKNAKGSVELVTNALGSEIRKMLQASSDFANSLNVASSDLFQAINSLNAASSTQAQSLAKTTKSIHGITKTMQDINEKTNQVIAQSEDIKLVIGIIRDIADQTNLLALNAAIEAARAGEHGRGFAVVADEVRKLAERTQKSLSEIEANTNMLIESINEVGVSIANQSDSVSQINEAVVHLQSITEENAGIARSSSNISTKVNHIAEEILTDINKKKY</sequence>
<dbReference type="PANTHER" id="PTHR32089:SF112">
    <property type="entry name" value="LYSOZYME-LIKE PROTEIN-RELATED"/>
    <property type="match status" value="1"/>
</dbReference>
<dbReference type="Gene3D" id="3.30.450.20">
    <property type="entry name" value="PAS domain"/>
    <property type="match status" value="1"/>
</dbReference>
<organism evidence="7 8">
    <name type="scientific">Helicobacter anseris</name>
    <dbReference type="NCBI Taxonomy" id="375926"/>
    <lineage>
        <taxon>Bacteria</taxon>
        <taxon>Pseudomonadati</taxon>
        <taxon>Campylobacterota</taxon>
        <taxon>Epsilonproteobacteria</taxon>
        <taxon>Campylobacterales</taxon>
        <taxon>Helicobacteraceae</taxon>
        <taxon>Helicobacter</taxon>
    </lineage>
</organism>
<dbReference type="OrthoDB" id="5348717at2"/>
<dbReference type="Proteomes" id="UP000256695">
    <property type="component" value="Unassembled WGS sequence"/>
</dbReference>
<keyword evidence="4" id="KW-0812">Transmembrane</keyword>
<dbReference type="CDD" id="cd12913">
    <property type="entry name" value="PDC1_MCP_like"/>
    <property type="match status" value="1"/>
</dbReference>
<keyword evidence="1 3" id="KW-0807">Transducer</keyword>
<feature type="domain" description="Methyl-accepting transducer" evidence="5">
    <location>
        <begin position="443"/>
        <end position="663"/>
    </location>
</feature>